<sequence length="39" mass="4273">MFFDPFSGCRTVYGCVVMAAFGVLFVVGLLLLLLSHLVH</sequence>
<proteinExistence type="predicted"/>
<protein>
    <submittedName>
        <fullName evidence="2">Uncharacterized protein</fullName>
    </submittedName>
</protein>
<dbReference type="STRING" id="485913.Krac_0070"/>
<accession>D6U8N2</accession>
<feature type="transmembrane region" description="Helical" evidence="1">
    <location>
        <begin position="12"/>
        <end position="34"/>
    </location>
</feature>
<dbReference type="AlphaFoldDB" id="D6U8N2"/>
<evidence type="ECO:0000313" key="2">
    <source>
        <dbReference type="EMBL" id="EFH79592.1"/>
    </source>
</evidence>
<comment type="caution">
    <text evidence="2">The sequence shown here is derived from an EMBL/GenBank/DDBJ whole genome shotgun (WGS) entry which is preliminary data.</text>
</comment>
<dbReference type="InParanoid" id="D6U8N2"/>
<reference evidence="2 3" key="1">
    <citation type="journal article" date="2011" name="Stand. Genomic Sci.">
        <title>Non-contiguous finished genome sequence and contextual data of the filamentous soil bacterium Ktedonobacter racemifer type strain (SOSP1-21).</title>
        <authorList>
            <person name="Chang Y.J."/>
            <person name="Land M."/>
            <person name="Hauser L."/>
            <person name="Chertkov O."/>
            <person name="Del Rio T.G."/>
            <person name="Nolan M."/>
            <person name="Copeland A."/>
            <person name="Tice H."/>
            <person name="Cheng J.F."/>
            <person name="Lucas S."/>
            <person name="Han C."/>
            <person name="Goodwin L."/>
            <person name="Pitluck S."/>
            <person name="Ivanova N."/>
            <person name="Ovchinikova G."/>
            <person name="Pati A."/>
            <person name="Chen A."/>
            <person name="Palaniappan K."/>
            <person name="Mavromatis K."/>
            <person name="Liolios K."/>
            <person name="Brettin T."/>
            <person name="Fiebig A."/>
            <person name="Rohde M."/>
            <person name="Abt B."/>
            <person name="Goker M."/>
            <person name="Detter J.C."/>
            <person name="Woyke T."/>
            <person name="Bristow J."/>
            <person name="Eisen J.A."/>
            <person name="Markowitz V."/>
            <person name="Hugenholtz P."/>
            <person name="Kyrpides N.C."/>
            <person name="Klenk H.P."/>
            <person name="Lapidus A."/>
        </authorList>
    </citation>
    <scope>NUCLEOTIDE SEQUENCE [LARGE SCALE GENOMIC DNA]</scope>
    <source>
        <strain evidence="3">DSM 44963</strain>
    </source>
</reference>
<evidence type="ECO:0000256" key="1">
    <source>
        <dbReference type="SAM" id="Phobius"/>
    </source>
</evidence>
<organism evidence="2 3">
    <name type="scientific">Ktedonobacter racemifer DSM 44963</name>
    <dbReference type="NCBI Taxonomy" id="485913"/>
    <lineage>
        <taxon>Bacteria</taxon>
        <taxon>Bacillati</taxon>
        <taxon>Chloroflexota</taxon>
        <taxon>Ktedonobacteria</taxon>
        <taxon>Ktedonobacterales</taxon>
        <taxon>Ktedonobacteraceae</taxon>
        <taxon>Ktedonobacter</taxon>
    </lineage>
</organism>
<gene>
    <name evidence="2" type="ORF">Krac_0070</name>
</gene>
<keyword evidence="1" id="KW-0472">Membrane</keyword>
<keyword evidence="1" id="KW-1133">Transmembrane helix</keyword>
<name>D6U8N2_KTERA</name>
<evidence type="ECO:0000313" key="3">
    <source>
        <dbReference type="Proteomes" id="UP000004508"/>
    </source>
</evidence>
<keyword evidence="1" id="KW-0812">Transmembrane</keyword>
<keyword evidence="3" id="KW-1185">Reference proteome</keyword>
<dbReference type="Proteomes" id="UP000004508">
    <property type="component" value="Unassembled WGS sequence"/>
</dbReference>
<dbReference type="EMBL" id="ADVG01000006">
    <property type="protein sequence ID" value="EFH79592.1"/>
    <property type="molecule type" value="Genomic_DNA"/>
</dbReference>